<geneLocation type="plasmid" evidence="2">
    <name>pSinB</name>
</geneLocation>
<dbReference type="SMART" id="SM00530">
    <property type="entry name" value="HTH_XRE"/>
    <property type="match status" value="1"/>
</dbReference>
<evidence type="ECO:0000313" key="2">
    <source>
        <dbReference type="EMBL" id="AMP34998.1"/>
    </source>
</evidence>
<dbReference type="CDD" id="cd00093">
    <property type="entry name" value="HTH_XRE"/>
    <property type="match status" value="1"/>
</dbReference>
<organism evidence="2">
    <name type="scientific">Sinorhizobium sp. M14</name>
    <dbReference type="NCBI Taxonomy" id="430451"/>
    <lineage>
        <taxon>Bacteria</taxon>
        <taxon>Pseudomonadati</taxon>
        <taxon>Pseudomonadota</taxon>
        <taxon>Alphaproteobacteria</taxon>
        <taxon>Hyphomicrobiales</taxon>
        <taxon>Rhizobiaceae</taxon>
        <taxon>Sinorhizobium/Ensifer group</taxon>
        <taxon>Sinorhizobium</taxon>
    </lineage>
</organism>
<dbReference type="PANTHER" id="PTHR40455">
    <property type="entry name" value="ANTITOXIN HIGA"/>
    <property type="match status" value="1"/>
</dbReference>
<reference evidence="2" key="1">
    <citation type="submission" date="2015-11" db="EMBL/GenBank/DDBJ databases">
        <title>Molecular characterization of pSinB plasmid of arsenite oxidizing, metalotolerant Sinorhizobium sp. M14 - insight into the heavy metal resistome of sinorhizobial extrachromosomal replicons.</title>
        <authorList>
            <person name="Romaniuk K."/>
            <person name="Decewicz P."/>
            <person name="Mielnicki S."/>
            <person name="Sklodowska A."/>
            <person name="Dziewit L."/>
            <person name="Drewniak L."/>
        </authorList>
    </citation>
    <scope>NUCLEOTIDE SEQUENCE</scope>
    <source>
        <strain evidence="2">M14</strain>
        <plasmid evidence="2">pSinB</plasmid>
    </source>
</reference>
<dbReference type="SUPFAM" id="SSF47413">
    <property type="entry name" value="lambda repressor-like DNA-binding domains"/>
    <property type="match status" value="1"/>
</dbReference>
<protein>
    <submittedName>
        <fullName evidence="2">XRE family transcriptional regulator</fullName>
    </submittedName>
</protein>
<dbReference type="PROSITE" id="PS50943">
    <property type="entry name" value="HTH_CROC1"/>
    <property type="match status" value="1"/>
</dbReference>
<dbReference type="AlphaFoldDB" id="A0A142BPJ0"/>
<dbReference type="InterPro" id="IPR039060">
    <property type="entry name" value="Antitox_HigA"/>
</dbReference>
<dbReference type="Pfam" id="PF01381">
    <property type="entry name" value="HTH_3"/>
    <property type="match status" value="1"/>
</dbReference>
<dbReference type="PANTHER" id="PTHR40455:SF1">
    <property type="entry name" value="ANTITOXIN HIGA"/>
    <property type="match status" value="1"/>
</dbReference>
<dbReference type="GO" id="GO:0006355">
    <property type="term" value="P:regulation of DNA-templated transcription"/>
    <property type="evidence" value="ECO:0007669"/>
    <property type="project" value="InterPro"/>
</dbReference>
<dbReference type="RefSeq" id="WP_115421989.1">
    <property type="nucleotide sequence ID" value="NZ_KU140623.1"/>
</dbReference>
<feature type="domain" description="HTH cro/C1-type" evidence="1">
    <location>
        <begin position="64"/>
        <end position="117"/>
    </location>
</feature>
<dbReference type="InterPro" id="IPR001387">
    <property type="entry name" value="Cro/C1-type_HTH"/>
</dbReference>
<gene>
    <name evidence="2" type="ORF">pSinB_135</name>
</gene>
<dbReference type="GO" id="GO:0001046">
    <property type="term" value="F:core promoter sequence-specific DNA binding"/>
    <property type="evidence" value="ECO:0007669"/>
    <property type="project" value="TreeGrafter"/>
</dbReference>
<accession>A0A142BPJ0</accession>
<proteinExistence type="predicted"/>
<sequence>MDNIRAIRNDDDLAWAIAEVSAYFENQPELGTEEADRFDVLSALIEAYEDAHYPIEAPEPVEFIKAHMEMFGRTQADLAVILGSRSRASEVLNKRRALTVEMIHRLHKAWNIPSDYLVEPYHLVGREREVA</sequence>
<keyword evidence="2" id="KW-0614">Plasmid</keyword>
<dbReference type="InterPro" id="IPR010982">
    <property type="entry name" value="Lambda_DNA-bd_dom_sf"/>
</dbReference>
<name>A0A142BPJ0_9HYPH</name>
<evidence type="ECO:0000259" key="1">
    <source>
        <dbReference type="PROSITE" id="PS50943"/>
    </source>
</evidence>
<dbReference type="Gene3D" id="1.10.260.40">
    <property type="entry name" value="lambda repressor-like DNA-binding domains"/>
    <property type="match status" value="1"/>
</dbReference>
<dbReference type="EMBL" id="KU140623">
    <property type="protein sequence ID" value="AMP34998.1"/>
    <property type="molecule type" value="Genomic_DNA"/>
</dbReference>